<dbReference type="EMBL" id="HBUF01619241">
    <property type="protein sequence ID" value="CAG6780614.1"/>
    <property type="molecule type" value="Transcribed_RNA"/>
</dbReference>
<dbReference type="EMBL" id="HBUF01619242">
    <property type="protein sequence ID" value="CAG6780617.1"/>
    <property type="molecule type" value="Transcribed_RNA"/>
</dbReference>
<proteinExistence type="predicted"/>
<sequence>MSRFTGPVMKNPQLLSNSCSYIVTYVLSKRSVKTISSITKTCMVLVQVLQLMACQVLLLLYQDVLLLVPRHLEYSCQMYQELPHQDPHSNHQVNSTVVEYATSKLQILLNLKITTFIHTVNLRPVHLPIPPTLNPTVAMCVVSRRQTALPLGSM</sequence>
<protein>
    <submittedName>
        <fullName evidence="1">Uncharacterized protein</fullName>
    </submittedName>
</protein>
<dbReference type="EMBL" id="HBUF01055894">
    <property type="protein sequence ID" value="CAG6623900.1"/>
    <property type="molecule type" value="Transcribed_RNA"/>
</dbReference>
<accession>A0A8D8Q2C8</accession>
<organism evidence="1">
    <name type="scientific">Cacopsylla melanoneura</name>
    <dbReference type="NCBI Taxonomy" id="428564"/>
    <lineage>
        <taxon>Eukaryota</taxon>
        <taxon>Metazoa</taxon>
        <taxon>Ecdysozoa</taxon>
        <taxon>Arthropoda</taxon>
        <taxon>Hexapoda</taxon>
        <taxon>Insecta</taxon>
        <taxon>Pterygota</taxon>
        <taxon>Neoptera</taxon>
        <taxon>Paraneoptera</taxon>
        <taxon>Hemiptera</taxon>
        <taxon>Sternorrhyncha</taxon>
        <taxon>Psylloidea</taxon>
        <taxon>Psyllidae</taxon>
        <taxon>Psyllinae</taxon>
        <taxon>Cacopsylla</taxon>
    </lineage>
</organism>
<evidence type="ECO:0000313" key="1">
    <source>
        <dbReference type="EMBL" id="CAG6623902.1"/>
    </source>
</evidence>
<reference evidence="1" key="1">
    <citation type="submission" date="2021-05" db="EMBL/GenBank/DDBJ databases">
        <authorList>
            <person name="Alioto T."/>
            <person name="Alioto T."/>
            <person name="Gomez Garrido J."/>
        </authorList>
    </citation>
    <scope>NUCLEOTIDE SEQUENCE</scope>
</reference>
<name>A0A8D8Q2C8_9HEMI</name>
<dbReference type="EMBL" id="HBUF01055895">
    <property type="protein sequence ID" value="CAG6623902.1"/>
    <property type="molecule type" value="Transcribed_RNA"/>
</dbReference>
<dbReference type="AlphaFoldDB" id="A0A8D8Q2C8"/>